<feature type="domain" description="Pseudouridine synthase RsuA/RluA-like" evidence="10">
    <location>
        <begin position="22"/>
        <end position="167"/>
    </location>
</feature>
<keyword evidence="2" id="KW-0698">rRNA processing</keyword>
<dbReference type="EMBL" id="CP071504">
    <property type="protein sequence ID" value="QSX28866.1"/>
    <property type="molecule type" value="Genomic_DNA"/>
</dbReference>
<evidence type="ECO:0000313" key="11">
    <source>
        <dbReference type="EMBL" id="QSX28866.1"/>
    </source>
</evidence>
<dbReference type="InterPro" id="IPR006225">
    <property type="entry name" value="PsdUridine_synth_RluC/D"/>
</dbReference>
<comment type="similarity">
    <text evidence="1 9">Belongs to the pseudouridine synthase RluA family.</text>
</comment>
<keyword evidence="4 9" id="KW-0413">Isomerase</keyword>
<evidence type="ECO:0000256" key="5">
    <source>
        <dbReference type="ARBA" id="ARBA00036184"/>
    </source>
</evidence>
<evidence type="ECO:0000256" key="8">
    <source>
        <dbReference type="PIRSR" id="PIRSR606225-1"/>
    </source>
</evidence>
<dbReference type="NCBIfam" id="TIGR00005">
    <property type="entry name" value="rluA_subfam"/>
    <property type="match status" value="1"/>
</dbReference>
<reference evidence="11 12" key="1">
    <citation type="submission" date="2021-03" db="EMBL/GenBank/DDBJ databases">
        <title>Novel species identification of genus Shewanella.</title>
        <authorList>
            <person name="Liu G."/>
            <person name="Zhang Q."/>
        </authorList>
    </citation>
    <scope>NUCLEOTIDE SEQUENCE [LARGE SCALE GENOMIC DNA]</scope>
    <source>
        <strain evidence="11 12">FJAT-53726</strain>
    </source>
</reference>
<evidence type="ECO:0000256" key="4">
    <source>
        <dbReference type="ARBA" id="ARBA00023235"/>
    </source>
</evidence>
<evidence type="ECO:0000256" key="9">
    <source>
        <dbReference type="RuleBase" id="RU362028"/>
    </source>
</evidence>
<dbReference type="Gene3D" id="3.30.2350.10">
    <property type="entry name" value="Pseudouridine synthase"/>
    <property type="match status" value="1"/>
</dbReference>
<comment type="catalytic activity">
    <reaction evidence="9">
        <text>a uridine in RNA = a pseudouridine in RNA</text>
        <dbReference type="Rhea" id="RHEA:48348"/>
        <dbReference type="Rhea" id="RHEA-COMP:12068"/>
        <dbReference type="Rhea" id="RHEA-COMP:12069"/>
        <dbReference type="ChEBI" id="CHEBI:65314"/>
        <dbReference type="ChEBI" id="CHEBI:65315"/>
    </reaction>
</comment>
<dbReference type="AlphaFoldDB" id="A0A974XI78"/>
<keyword evidence="12" id="KW-1185">Reference proteome</keyword>
<dbReference type="GO" id="GO:0160151">
    <property type="term" value="F:tRNA pseudouridine(32) synthase activity"/>
    <property type="evidence" value="ECO:0007669"/>
    <property type="project" value="UniProtKB-EC"/>
</dbReference>
<gene>
    <name evidence="11" type="ORF">JYB88_11355</name>
</gene>
<evidence type="ECO:0000256" key="7">
    <source>
        <dbReference type="ARBA" id="ARBA00037305"/>
    </source>
</evidence>
<dbReference type="GO" id="GO:0160142">
    <property type="term" value="F:23S rRNA pseudouridine(746) synthase activity"/>
    <property type="evidence" value="ECO:0007669"/>
    <property type="project" value="UniProtKB-EC"/>
</dbReference>
<dbReference type="PANTHER" id="PTHR21600:SF91">
    <property type="entry name" value="DUAL-SPECIFICITY RNA PSEUDOURIDINE SYNTHASE RLUA"/>
    <property type="match status" value="1"/>
</dbReference>
<dbReference type="PROSITE" id="PS01129">
    <property type="entry name" value="PSI_RLU"/>
    <property type="match status" value="1"/>
</dbReference>
<comment type="catalytic activity">
    <reaction evidence="5">
        <text>uridine(32) in tRNA = pseudouridine(32) in tRNA</text>
        <dbReference type="Rhea" id="RHEA:42544"/>
        <dbReference type="Rhea" id="RHEA-COMP:10107"/>
        <dbReference type="Rhea" id="RHEA-COMP:10108"/>
        <dbReference type="ChEBI" id="CHEBI:65314"/>
        <dbReference type="ChEBI" id="CHEBI:65315"/>
        <dbReference type="EC" id="5.4.99.28"/>
    </reaction>
</comment>
<evidence type="ECO:0000256" key="6">
    <source>
        <dbReference type="ARBA" id="ARBA00036916"/>
    </source>
</evidence>
<name>A0A974XI78_9GAMM</name>
<dbReference type="GO" id="GO:0000455">
    <property type="term" value="P:enzyme-directed rRNA pseudouridine synthesis"/>
    <property type="evidence" value="ECO:0007669"/>
    <property type="project" value="TreeGrafter"/>
</dbReference>
<evidence type="ECO:0000256" key="1">
    <source>
        <dbReference type="ARBA" id="ARBA00010876"/>
    </source>
</evidence>
<accession>A0A974XI78</accession>
<evidence type="ECO:0000256" key="2">
    <source>
        <dbReference type="ARBA" id="ARBA00022552"/>
    </source>
</evidence>
<protein>
    <recommendedName>
        <fullName evidence="9">Pseudouridine synthase</fullName>
        <ecNumber evidence="9">5.4.99.-</ecNumber>
    </recommendedName>
</protein>
<dbReference type="InterPro" id="IPR006224">
    <property type="entry name" value="PsdUridine_synth_RluA-like_CS"/>
</dbReference>
<evidence type="ECO:0000313" key="12">
    <source>
        <dbReference type="Proteomes" id="UP000663281"/>
    </source>
</evidence>
<dbReference type="InterPro" id="IPR020103">
    <property type="entry name" value="PsdUridine_synth_cat_dom_sf"/>
</dbReference>
<sequence>MQIFHYQPPALPWLDIRYRDRDLIVISKPSGLLSNPGRAPETHDCALTRLQRLYPDTLLVHRLDCATSGIMVFARNKKAESNLKTQFQDRHTEKLYIAEVAGIVVPDEGEIDLPLGADKLNPPWQQVDIEGKSALTRFKVLERRQDSTLLQLMPLTGRTHQLRVHMLALGHPILGDDFYGQDTPFADTTVELARPRLCLHAQSLSLSHPYNGKPLQFVSRHPFSGS</sequence>
<dbReference type="EC" id="5.4.99.-" evidence="9"/>
<keyword evidence="3" id="KW-0819">tRNA processing</keyword>
<proteinExistence type="inferred from homology"/>
<comment type="catalytic activity">
    <reaction evidence="6">
        <text>uridine(746) in 23S rRNA = pseudouridine(746) in 23S rRNA</text>
        <dbReference type="Rhea" id="RHEA:42548"/>
        <dbReference type="Rhea" id="RHEA-COMP:10109"/>
        <dbReference type="Rhea" id="RHEA-COMP:10110"/>
        <dbReference type="ChEBI" id="CHEBI:65314"/>
        <dbReference type="ChEBI" id="CHEBI:65315"/>
        <dbReference type="EC" id="5.4.99.29"/>
    </reaction>
</comment>
<evidence type="ECO:0000259" key="10">
    <source>
        <dbReference type="Pfam" id="PF00849"/>
    </source>
</evidence>
<dbReference type="InterPro" id="IPR050188">
    <property type="entry name" value="RluA_PseudoU_synthase"/>
</dbReference>
<evidence type="ECO:0000256" key="3">
    <source>
        <dbReference type="ARBA" id="ARBA00022694"/>
    </source>
</evidence>
<dbReference type="KEGG" id="scyp:JYB88_11355"/>
<dbReference type="PANTHER" id="PTHR21600">
    <property type="entry name" value="MITOCHONDRIAL RNA PSEUDOURIDINE SYNTHASE"/>
    <property type="match status" value="1"/>
</dbReference>
<feature type="active site" evidence="8">
    <location>
        <position position="64"/>
    </location>
</feature>
<dbReference type="SUPFAM" id="SSF55120">
    <property type="entry name" value="Pseudouridine synthase"/>
    <property type="match status" value="1"/>
</dbReference>
<dbReference type="GO" id="GO:0003723">
    <property type="term" value="F:RNA binding"/>
    <property type="evidence" value="ECO:0007669"/>
    <property type="project" value="InterPro"/>
</dbReference>
<organism evidence="11 12">
    <name type="scientific">Shewanella cyperi</name>
    <dbReference type="NCBI Taxonomy" id="2814292"/>
    <lineage>
        <taxon>Bacteria</taxon>
        <taxon>Pseudomonadati</taxon>
        <taxon>Pseudomonadota</taxon>
        <taxon>Gammaproteobacteria</taxon>
        <taxon>Alteromonadales</taxon>
        <taxon>Shewanellaceae</taxon>
        <taxon>Shewanella</taxon>
    </lineage>
</organism>
<dbReference type="GO" id="GO:0008033">
    <property type="term" value="P:tRNA processing"/>
    <property type="evidence" value="ECO:0007669"/>
    <property type="project" value="UniProtKB-KW"/>
</dbReference>
<dbReference type="Pfam" id="PF00849">
    <property type="entry name" value="PseudoU_synth_2"/>
    <property type="match status" value="1"/>
</dbReference>
<comment type="function">
    <text evidence="9">Responsible for synthesis of pseudouridine from uracil.</text>
</comment>
<dbReference type="Proteomes" id="UP000663281">
    <property type="component" value="Chromosome"/>
</dbReference>
<dbReference type="CDD" id="cd02869">
    <property type="entry name" value="PseudoU_synth_RluA_like"/>
    <property type="match status" value="1"/>
</dbReference>
<dbReference type="InterPro" id="IPR006145">
    <property type="entry name" value="PsdUridine_synth_RsuA/RluA"/>
</dbReference>
<dbReference type="RefSeq" id="WP_207320170.1">
    <property type="nucleotide sequence ID" value="NZ_CP071501.1"/>
</dbReference>
<comment type="function">
    <text evidence="7">Dual specificity enzyme that catalyzes the synthesis of pseudouridine from uracil-746 in 23S ribosomal RNA and from uracil-32 in the anticodon stem and loop of transfer RNAs.</text>
</comment>